<accession>A0AA35ZLE5</accession>
<sequence>MNYILGAFKPSYNISVTLNDVPLKKDHGQISMVPRFQSQESIVGVNSLVNLKFILTEATSMTLPLFTYGEVMSFLQHCSHIRQMKKFSCYALSYYPSNDSEISCKL</sequence>
<evidence type="ECO:0000313" key="2">
    <source>
        <dbReference type="Proteomes" id="UP001177003"/>
    </source>
</evidence>
<reference evidence="1" key="1">
    <citation type="submission" date="2023-04" db="EMBL/GenBank/DDBJ databases">
        <authorList>
            <person name="Vijverberg K."/>
            <person name="Xiong W."/>
            <person name="Schranz E."/>
        </authorList>
    </citation>
    <scope>NUCLEOTIDE SEQUENCE</scope>
</reference>
<protein>
    <submittedName>
        <fullName evidence="1">Uncharacterized protein</fullName>
    </submittedName>
</protein>
<dbReference type="AlphaFoldDB" id="A0AA35ZLE5"/>
<evidence type="ECO:0000313" key="1">
    <source>
        <dbReference type="EMBL" id="CAI9294839.1"/>
    </source>
</evidence>
<organism evidence="1 2">
    <name type="scientific">Lactuca saligna</name>
    <name type="common">Willowleaf lettuce</name>
    <dbReference type="NCBI Taxonomy" id="75948"/>
    <lineage>
        <taxon>Eukaryota</taxon>
        <taxon>Viridiplantae</taxon>
        <taxon>Streptophyta</taxon>
        <taxon>Embryophyta</taxon>
        <taxon>Tracheophyta</taxon>
        <taxon>Spermatophyta</taxon>
        <taxon>Magnoliopsida</taxon>
        <taxon>eudicotyledons</taxon>
        <taxon>Gunneridae</taxon>
        <taxon>Pentapetalae</taxon>
        <taxon>asterids</taxon>
        <taxon>campanulids</taxon>
        <taxon>Asterales</taxon>
        <taxon>Asteraceae</taxon>
        <taxon>Cichorioideae</taxon>
        <taxon>Cichorieae</taxon>
        <taxon>Lactucinae</taxon>
        <taxon>Lactuca</taxon>
    </lineage>
</organism>
<name>A0AA35ZLE5_LACSI</name>
<gene>
    <name evidence="1" type="ORF">LSALG_LOCUS33804</name>
</gene>
<dbReference type="Proteomes" id="UP001177003">
    <property type="component" value="Chromosome 7"/>
</dbReference>
<dbReference type="EMBL" id="OX465083">
    <property type="protein sequence ID" value="CAI9294839.1"/>
    <property type="molecule type" value="Genomic_DNA"/>
</dbReference>
<proteinExistence type="predicted"/>
<keyword evidence="2" id="KW-1185">Reference proteome</keyword>